<evidence type="ECO:0000313" key="5">
    <source>
        <dbReference type="EMBL" id="OGD88348.1"/>
    </source>
</evidence>
<name>A0A1F5G916_9BACT</name>
<dbReference type="InterPro" id="IPR001173">
    <property type="entry name" value="Glyco_trans_2-like"/>
</dbReference>
<reference evidence="5 6" key="1">
    <citation type="journal article" date="2016" name="Nat. Commun.">
        <title>Thousands of microbial genomes shed light on interconnected biogeochemical processes in an aquifer system.</title>
        <authorList>
            <person name="Anantharaman K."/>
            <person name="Brown C.T."/>
            <person name="Hug L.A."/>
            <person name="Sharon I."/>
            <person name="Castelle C.J."/>
            <person name="Probst A.J."/>
            <person name="Thomas B.C."/>
            <person name="Singh A."/>
            <person name="Wilkins M.J."/>
            <person name="Karaoz U."/>
            <person name="Brodie E.L."/>
            <person name="Williams K.H."/>
            <person name="Hubbard S.S."/>
            <person name="Banfield J.F."/>
        </authorList>
    </citation>
    <scope>NUCLEOTIDE SEQUENCE [LARGE SCALE GENOMIC DNA]</scope>
</reference>
<dbReference type="AlphaFoldDB" id="A0A1F5G916"/>
<comment type="caution">
    <text evidence="5">The sequence shown here is derived from an EMBL/GenBank/DDBJ whole genome shotgun (WGS) entry which is preliminary data.</text>
</comment>
<dbReference type="EMBL" id="MFAY01000041">
    <property type="protein sequence ID" value="OGD88348.1"/>
    <property type="molecule type" value="Genomic_DNA"/>
</dbReference>
<evidence type="ECO:0000256" key="1">
    <source>
        <dbReference type="ARBA" id="ARBA00006739"/>
    </source>
</evidence>
<dbReference type="PANTHER" id="PTHR43398">
    <property type="entry name" value="DOLICHOL-PHOSPHATE MANNOSYLTRANSFERASE SUBUNIT 1"/>
    <property type="match status" value="1"/>
</dbReference>
<sequence length="241" mass="27402">MKKSAEGISIILPVYNEGENITEQIKQIEKMVDAKHEVLIVYDFDKDTTIEPVKLIRKKFPNVKLVRNKFGRGIINAVKTGFTTSSFGICVVMPADLADDPKTINKMYSKIQAGFDIVCATRYSKGGSKIGGGFIKTTLSRVAGLLTMVLLGISTRDLTNGFKMYKKDFLKKIKIESNGGWEFSMEILIKTNSMGAKICDVPTIWRERTQGTSKFKMMKWLPKYIHWYLWGILQRLKVDRQ</sequence>
<dbReference type="GO" id="GO:0004582">
    <property type="term" value="F:dolichyl-phosphate beta-D-mannosyltransferase activity"/>
    <property type="evidence" value="ECO:0007669"/>
    <property type="project" value="InterPro"/>
</dbReference>
<keyword evidence="3" id="KW-0808">Transferase</keyword>
<keyword evidence="2" id="KW-0328">Glycosyltransferase</keyword>
<evidence type="ECO:0000313" key="6">
    <source>
        <dbReference type="Proteomes" id="UP000178577"/>
    </source>
</evidence>
<feature type="domain" description="Glycosyltransferase 2-like" evidence="4">
    <location>
        <begin position="9"/>
        <end position="173"/>
    </location>
</feature>
<dbReference type="PANTHER" id="PTHR43398:SF1">
    <property type="entry name" value="DOLICHOL-PHOSPHATE MANNOSYLTRANSFERASE SUBUNIT 1"/>
    <property type="match status" value="1"/>
</dbReference>
<evidence type="ECO:0000256" key="2">
    <source>
        <dbReference type="ARBA" id="ARBA00022676"/>
    </source>
</evidence>
<dbReference type="InterPro" id="IPR029044">
    <property type="entry name" value="Nucleotide-diphossugar_trans"/>
</dbReference>
<comment type="similarity">
    <text evidence="1">Belongs to the glycosyltransferase 2 family.</text>
</comment>
<organism evidence="5 6">
    <name type="scientific">Candidatus Curtissbacteria bacterium RIFCSPHIGHO2_01_FULL_40_12</name>
    <dbReference type="NCBI Taxonomy" id="1797710"/>
    <lineage>
        <taxon>Bacteria</taxon>
        <taxon>Candidatus Curtissiibacteriota</taxon>
    </lineage>
</organism>
<evidence type="ECO:0000259" key="4">
    <source>
        <dbReference type="Pfam" id="PF00535"/>
    </source>
</evidence>
<accession>A0A1F5G916</accession>
<protein>
    <recommendedName>
        <fullName evidence="4">Glycosyltransferase 2-like domain-containing protein</fullName>
    </recommendedName>
</protein>
<gene>
    <name evidence="5" type="ORF">A2693_02745</name>
</gene>
<proteinExistence type="inferred from homology"/>
<dbReference type="Pfam" id="PF00535">
    <property type="entry name" value="Glycos_transf_2"/>
    <property type="match status" value="1"/>
</dbReference>
<evidence type="ECO:0000256" key="3">
    <source>
        <dbReference type="ARBA" id="ARBA00022679"/>
    </source>
</evidence>
<dbReference type="Proteomes" id="UP000178577">
    <property type="component" value="Unassembled WGS sequence"/>
</dbReference>
<dbReference type="InterPro" id="IPR039528">
    <property type="entry name" value="DPM1-like"/>
</dbReference>
<dbReference type="Gene3D" id="3.90.550.10">
    <property type="entry name" value="Spore Coat Polysaccharide Biosynthesis Protein SpsA, Chain A"/>
    <property type="match status" value="1"/>
</dbReference>
<dbReference type="SUPFAM" id="SSF53448">
    <property type="entry name" value="Nucleotide-diphospho-sugar transferases"/>
    <property type="match status" value="1"/>
</dbReference>